<dbReference type="InterPro" id="IPR000537">
    <property type="entry name" value="UbiA_prenyltransferase"/>
</dbReference>
<organism evidence="6 7">
    <name type="scientific">Candidatus Methanofastidiosum methylothiophilum</name>
    <dbReference type="NCBI Taxonomy" id="1705564"/>
    <lineage>
        <taxon>Archaea</taxon>
        <taxon>Methanobacteriati</taxon>
        <taxon>Methanobacteriota</taxon>
        <taxon>Stenosarchaea group</taxon>
        <taxon>Candidatus Methanofastidiosia</taxon>
        <taxon>Candidatus Methanofastidiosales</taxon>
        <taxon>Candidatus Methanofastidiosaceae</taxon>
        <taxon>Candidatus Methanofastidiosum</taxon>
    </lineage>
</organism>
<evidence type="ECO:0000313" key="6">
    <source>
        <dbReference type="EMBL" id="KYC49935.1"/>
    </source>
</evidence>
<dbReference type="GO" id="GO:0016757">
    <property type="term" value="F:glycosyltransferase activity"/>
    <property type="evidence" value="ECO:0007669"/>
    <property type="project" value="UniProtKB-KW"/>
</dbReference>
<keyword evidence="2 5" id="KW-0812">Transmembrane</keyword>
<sequence length="298" mass="33738">MKLRALIYNSVTLNAPKNILQFLFGVVIYIGVTGNYDLLKVIFASLGLWFGLGAIYLFNDLTDYEEDKKNPLKISWKAIANGSISVQSAKYFIVIIAILGTIFSFLAGLNFFIIYSLIAILNLMYSYPAIRLKKSKNASVIVITLIQILKFSSGWFIFTNSLEGFPLSFVVCLSIGYTLLFLYYKNNTANAKKVIRENKKRVYPMSLLMFGFLLISFFMYAFPVVFIIMLSLSIPTVLLYYISKKYIGTKVNFAFMYAGLIIILLSFLLLSVPTVTATNETILIYSSQLKNIIIKHVI</sequence>
<feature type="transmembrane region" description="Helical" evidence="5">
    <location>
        <begin position="164"/>
        <end position="182"/>
    </location>
</feature>
<protein>
    <submittedName>
        <fullName evidence="6">Phosphoribose diphosphate:decaprenyl-phosphate phosphoribosyltransferase</fullName>
    </submittedName>
</protein>
<comment type="subcellular location">
    <subcellularLocation>
        <location evidence="1">Cell membrane</location>
        <topology evidence="1">Multi-pass membrane protein</topology>
    </subcellularLocation>
</comment>
<keyword evidence="4 5" id="KW-0472">Membrane</keyword>
<reference evidence="6 7" key="1">
    <citation type="journal article" date="2016" name="ISME J.">
        <title>Chasing the elusive Euryarchaeota class WSA2: genomes reveal a uniquely fastidious methyl-reducing methanogen.</title>
        <authorList>
            <person name="Nobu M.K."/>
            <person name="Narihiro T."/>
            <person name="Kuroda K."/>
            <person name="Mei R."/>
            <person name="Liu W.T."/>
        </authorList>
    </citation>
    <scope>NUCLEOTIDE SEQUENCE [LARGE SCALE GENOMIC DNA]</scope>
    <source>
        <strain evidence="6">U1lsi0528_Bin089</strain>
    </source>
</reference>
<keyword evidence="6" id="KW-0808">Transferase</keyword>
<comment type="caution">
    <text evidence="6">The sequence shown here is derived from an EMBL/GenBank/DDBJ whole genome shotgun (WGS) entry which is preliminary data.</text>
</comment>
<evidence type="ECO:0000313" key="7">
    <source>
        <dbReference type="Proteomes" id="UP000075578"/>
    </source>
</evidence>
<evidence type="ECO:0000256" key="5">
    <source>
        <dbReference type="SAM" id="Phobius"/>
    </source>
</evidence>
<feature type="transmembrane region" description="Helical" evidence="5">
    <location>
        <begin position="38"/>
        <end position="58"/>
    </location>
</feature>
<feature type="transmembrane region" description="Helical" evidence="5">
    <location>
        <begin position="105"/>
        <end position="125"/>
    </location>
</feature>
<dbReference type="Pfam" id="PF01040">
    <property type="entry name" value="UbiA"/>
    <property type="match status" value="1"/>
</dbReference>
<dbReference type="EMBL" id="LNGD01000091">
    <property type="protein sequence ID" value="KYC49935.1"/>
    <property type="molecule type" value="Genomic_DNA"/>
</dbReference>
<dbReference type="GO" id="GO:0005886">
    <property type="term" value="C:plasma membrane"/>
    <property type="evidence" value="ECO:0007669"/>
    <property type="project" value="UniProtKB-SubCell"/>
</dbReference>
<evidence type="ECO:0000256" key="4">
    <source>
        <dbReference type="ARBA" id="ARBA00023136"/>
    </source>
</evidence>
<dbReference type="AlphaFoldDB" id="A0A150IYH0"/>
<feature type="transmembrane region" description="Helical" evidence="5">
    <location>
        <begin position="254"/>
        <end position="272"/>
    </location>
</feature>
<gene>
    <name evidence="6" type="ORF">AMQ74_01348</name>
</gene>
<accession>A0A150IYH0</accession>
<keyword evidence="6" id="KW-0328">Glycosyltransferase</keyword>
<evidence type="ECO:0000256" key="1">
    <source>
        <dbReference type="ARBA" id="ARBA00004651"/>
    </source>
</evidence>
<dbReference type="Gene3D" id="1.10.357.140">
    <property type="entry name" value="UbiA prenyltransferase"/>
    <property type="match status" value="1"/>
</dbReference>
<name>A0A150IYH0_9EURY</name>
<dbReference type="InterPro" id="IPR044878">
    <property type="entry name" value="UbiA_sf"/>
</dbReference>
<feature type="transmembrane region" description="Helical" evidence="5">
    <location>
        <begin position="137"/>
        <end position="158"/>
    </location>
</feature>
<proteinExistence type="predicted"/>
<feature type="transmembrane region" description="Helical" evidence="5">
    <location>
        <begin position="202"/>
        <end position="219"/>
    </location>
</feature>
<evidence type="ECO:0000256" key="3">
    <source>
        <dbReference type="ARBA" id="ARBA00022989"/>
    </source>
</evidence>
<feature type="transmembrane region" description="Helical" evidence="5">
    <location>
        <begin position="12"/>
        <end position="32"/>
    </location>
</feature>
<dbReference type="Proteomes" id="UP000075578">
    <property type="component" value="Unassembled WGS sequence"/>
</dbReference>
<dbReference type="GO" id="GO:0016765">
    <property type="term" value="F:transferase activity, transferring alkyl or aryl (other than methyl) groups"/>
    <property type="evidence" value="ECO:0007669"/>
    <property type="project" value="InterPro"/>
</dbReference>
<evidence type="ECO:0000256" key="2">
    <source>
        <dbReference type="ARBA" id="ARBA00022692"/>
    </source>
</evidence>
<keyword evidence="3 5" id="KW-1133">Transmembrane helix</keyword>